<accession>A0ABR8XRL6</accession>
<comment type="caution">
    <text evidence="1">The sequence shown here is derived from an EMBL/GenBank/DDBJ whole genome shotgun (WGS) entry which is preliminary data.</text>
</comment>
<name>A0ABR8XRL6_9BACL</name>
<evidence type="ECO:0000313" key="1">
    <source>
        <dbReference type="EMBL" id="MBD8034588.1"/>
    </source>
</evidence>
<dbReference type="EMBL" id="JACSPW010000019">
    <property type="protein sequence ID" value="MBD8034588.1"/>
    <property type="molecule type" value="Genomic_DNA"/>
</dbReference>
<protein>
    <submittedName>
        <fullName evidence="1">Uncharacterized protein</fullName>
    </submittedName>
</protein>
<gene>
    <name evidence="1" type="ORF">H9632_16085</name>
</gene>
<dbReference type="RefSeq" id="WP_191705085.1">
    <property type="nucleotide sequence ID" value="NZ_JACSPW010000019.1"/>
</dbReference>
<evidence type="ECO:0000313" key="2">
    <source>
        <dbReference type="Proteomes" id="UP000600565"/>
    </source>
</evidence>
<keyword evidence="2" id="KW-1185">Reference proteome</keyword>
<sequence>MRNRITISFLAEDHDIVAHLQSIREQGQSISGYIRNLIHKDMRGIPNNISIDAVAQAIADKLGAVQIVTNAEKPTVQSEQVDFDEK</sequence>
<dbReference type="Proteomes" id="UP000600565">
    <property type="component" value="Unassembled WGS sequence"/>
</dbReference>
<organism evidence="1 2">
    <name type="scientific">Solibacillus merdavium</name>
    <dbReference type="NCBI Taxonomy" id="2762218"/>
    <lineage>
        <taxon>Bacteria</taxon>
        <taxon>Bacillati</taxon>
        <taxon>Bacillota</taxon>
        <taxon>Bacilli</taxon>
        <taxon>Bacillales</taxon>
        <taxon>Caryophanaceae</taxon>
        <taxon>Solibacillus</taxon>
    </lineage>
</organism>
<reference evidence="1 2" key="1">
    <citation type="submission" date="2020-08" db="EMBL/GenBank/DDBJ databases">
        <title>A Genomic Blueprint of the Chicken Gut Microbiome.</title>
        <authorList>
            <person name="Gilroy R."/>
            <person name="Ravi A."/>
            <person name="Getino M."/>
            <person name="Pursley I."/>
            <person name="Horton D.L."/>
            <person name="Alikhan N.-F."/>
            <person name="Baker D."/>
            <person name="Gharbi K."/>
            <person name="Hall N."/>
            <person name="Watson M."/>
            <person name="Adriaenssens E.M."/>
            <person name="Foster-Nyarko E."/>
            <person name="Jarju S."/>
            <person name="Secka A."/>
            <person name="Antonio M."/>
            <person name="Oren A."/>
            <person name="Chaudhuri R."/>
            <person name="La Ragione R.M."/>
            <person name="Hildebrand F."/>
            <person name="Pallen M.J."/>
        </authorList>
    </citation>
    <scope>NUCLEOTIDE SEQUENCE [LARGE SCALE GENOMIC DNA]</scope>
    <source>
        <strain evidence="1 2">Sa1YVA6</strain>
    </source>
</reference>
<proteinExistence type="predicted"/>